<dbReference type="EMBL" id="KK365140">
    <property type="protein sequence ID" value="KCZ81575.1"/>
    <property type="molecule type" value="Genomic_DNA"/>
</dbReference>
<protein>
    <recommendedName>
        <fullName evidence="3">AAA+ ATPase domain-containing protein</fullName>
    </recommendedName>
</protein>
<keyword evidence="5" id="KW-1185">Reference proteome</keyword>
<dbReference type="InterPro" id="IPR003593">
    <property type="entry name" value="AAA+_ATPase"/>
</dbReference>
<dbReference type="CDD" id="cd19481">
    <property type="entry name" value="RecA-like_protease"/>
    <property type="match status" value="1"/>
</dbReference>
<dbReference type="PANTHER" id="PTHR23074:SF83">
    <property type="entry name" value="VACUOLAR PROTEIN SORTING-ASSOCIATED PROTEIN 4A"/>
    <property type="match status" value="1"/>
</dbReference>
<name>A0A059F331_9MICR</name>
<dbReference type="Gene3D" id="3.40.50.300">
    <property type="entry name" value="P-loop containing nucleotide triphosphate hydrolases"/>
    <property type="match status" value="1"/>
</dbReference>
<accession>A0A059F331</accession>
<feature type="region of interest" description="Disordered" evidence="1">
    <location>
        <begin position="1"/>
        <end position="49"/>
    </location>
</feature>
<evidence type="ECO:0000256" key="2">
    <source>
        <dbReference type="SAM" id="Phobius"/>
    </source>
</evidence>
<feature type="compositionally biased region" description="Basic and acidic residues" evidence="1">
    <location>
        <begin position="1"/>
        <end position="11"/>
    </location>
</feature>
<dbReference type="InterPro" id="IPR027417">
    <property type="entry name" value="P-loop_NTPase"/>
</dbReference>
<dbReference type="InterPro" id="IPR003959">
    <property type="entry name" value="ATPase_AAA_core"/>
</dbReference>
<dbReference type="Pfam" id="PF00004">
    <property type="entry name" value="AAA"/>
    <property type="match status" value="1"/>
</dbReference>
<dbReference type="VEuPathDB" id="MicrosporidiaDB:H312_01030"/>
<dbReference type="SUPFAM" id="SSF52540">
    <property type="entry name" value="P-loop containing nucleoside triphosphate hydrolases"/>
    <property type="match status" value="1"/>
</dbReference>
<dbReference type="GO" id="GO:0005524">
    <property type="term" value="F:ATP binding"/>
    <property type="evidence" value="ECO:0007669"/>
    <property type="project" value="InterPro"/>
</dbReference>
<dbReference type="OrthoDB" id="39734at2759"/>
<feature type="transmembrane region" description="Helical" evidence="2">
    <location>
        <begin position="94"/>
        <end position="116"/>
    </location>
</feature>
<dbReference type="SMART" id="SM00382">
    <property type="entry name" value="AAA"/>
    <property type="match status" value="1"/>
</dbReference>
<organism evidence="4 5">
    <name type="scientific">Anncaliia algerae PRA339</name>
    <dbReference type="NCBI Taxonomy" id="1288291"/>
    <lineage>
        <taxon>Eukaryota</taxon>
        <taxon>Fungi</taxon>
        <taxon>Fungi incertae sedis</taxon>
        <taxon>Microsporidia</taxon>
        <taxon>Tubulinosematoidea</taxon>
        <taxon>Tubulinosematidae</taxon>
        <taxon>Anncaliia</taxon>
    </lineage>
</organism>
<feature type="compositionally biased region" description="Basic and acidic residues" evidence="1">
    <location>
        <begin position="26"/>
        <end position="49"/>
    </location>
</feature>
<evidence type="ECO:0000259" key="3">
    <source>
        <dbReference type="SMART" id="SM00382"/>
    </source>
</evidence>
<dbReference type="PANTHER" id="PTHR23074">
    <property type="entry name" value="AAA DOMAIN-CONTAINING"/>
    <property type="match status" value="1"/>
</dbReference>
<reference evidence="4 5" key="2">
    <citation type="submission" date="2014-03" db="EMBL/GenBank/DDBJ databases">
        <title>The Genome Sequence of Anncaliia algerae insect isolate PRA339.</title>
        <authorList>
            <consortium name="The Broad Institute Genome Sequencing Platform"/>
            <consortium name="The Broad Institute Genome Sequencing Center for Infectious Disease"/>
            <person name="Cuomo C."/>
            <person name="Becnel J."/>
            <person name="Sanscrainte N."/>
            <person name="Walker B."/>
            <person name="Young S.K."/>
            <person name="Zeng Q."/>
            <person name="Gargeya S."/>
            <person name="Fitzgerald M."/>
            <person name="Haas B."/>
            <person name="Abouelleil A."/>
            <person name="Alvarado L."/>
            <person name="Arachchi H.M."/>
            <person name="Berlin A.M."/>
            <person name="Chapman S.B."/>
            <person name="Dewar J."/>
            <person name="Goldberg J."/>
            <person name="Griggs A."/>
            <person name="Gujja S."/>
            <person name="Hansen M."/>
            <person name="Howarth C."/>
            <person name="Imamovic A."/>
            <person name="Larimer J."/>
            <person name="McCowan C."/>
            <person name="Murphy C."/>
            <person name="Neiman D."/>
            <person name="Pearson M."/>
            <person name="Priest M."/>
            <person name="Roberts A."/>
            <person name="Saif S."/>
            <person name="Shea T."/>
            <person name="Sisk P."/>
            <person name="Sykes S."/>
            <person name="Wortman J."/>
            <person name="Nusbaum C."/>
            <person name="Birren B."/>
        </authorList>
    </citation>
    <scope>NUCLEOTIDE SEQUENCE [LARGE SCALE GENOMIC DNA]</scope>
    <source>
        <strain evidence="4 5">PRA339</strain>
    </source>
</reference>
<proteinExistence type="predicted"/>
<dbReference type="Proteomes" id="UP000030655">
    <property type="component" value="Unassembled WGS sequence"/>
</dbReference>
<dbReference type="InterPro" id="IPR050304">
    <property type="entry name" value="MT-severing_AAA_ATPase"/>
</dbReference>
<keyword evidence="2" id="KW-0472">Membrane</keyword>
<evidence type="ECO:0000313" key="4">
    <source>
        <dbReference type="EMBL" id="KCZ81575.1"/>
    </source>
</evidence>
<feature type="domain" description="AAA+ ATPase" evidence="3">
    <location>
        <begin position="188"/>
        <end position="365"/>
    </location>
</feature>
<gene>
    <name evidence="4" type="ORF">H312_01030</name>
</gene>
<dbReference type="AlphaFoldDB" id="A0A059F331"/>
<dbReference type="STRING" id="1288291.A0A059F331"/>
<dbReference type="HOGENOM" id="CLU_048761_0_0_1"/>
<keyword evidence="2" id="KW-0812">Transmembrane</keyword>
<evidence type="ECO:0000256" key="1">
    <source>
        <dbReference type="SAM" id="MobiDB-lite"/>
    </source>
</evidence>
<dbReference type="GO" id="GO:0016887">
    <property type="term" value="F:ATP hydrolysis activity"/>
    <property type="evidence" value="ECO:0007669"/>
    <property type="project" value="InterPro"/>
</dbReference>
<reference evidence="5" key="1">
    <citation type="submission" date="2013-02" db="EMBL/GenBank/DDBJ databases">
        <authorList>
            <consortium name="The Broad Institute Genome Sequencing Platform"/>
            <person name="Cuomo C."/>
            <person name="Becnel J."/>
            <person name="Sanscrainte N."/>
            <person name="Walker B."/>
            <person name="Young S.K."/>
            <person name="Zeng Q."/>
            <person name="Gargeya S."/>
            <person name="Fitzgerald M."/>
            <person name="Haas B."/>
            <person name="Abouelleil A."/>
            <person name="Alvarado L."/>
            <person name="Arachchi H.M."/>
            <person name="Berlin A.M."/>
            <person name="Chapman S.B."/>
            <person name="Dewar J."/>
            <person name="Goldberg J."/>
            <person name="Griggs A."/>
            <person name="Gujja S."/>
            <person name="Hansen M."/>
            <person name="Howarth C."/>
            <person name="Imamovic A."/>
            <person name="Larimer J."/>
            <person name="McCowan C."/>
            <person name="Murphy C."/>
            <person name="Neiman D."/>
            <person name="Pearson M."/>
            <person name="Priest M."/>
            <person name="Roberts A."/>
            <person name="Saif S."/>
            <person name="Shea T."/>
            <person name="Sisk P."/>
            <person name="Sykes S."/>
            <person name="Wortman J."/>
            <person name="Nusbaum C."/>
            <person name="Birren B."/>
        </authorList>
    </citation>
    <scope>NUCLEOTIDE SEQUENCE [LARGE SCALE GENOMIC DNA]</scope>
    <source>
        <strain evidence="5">PRA339</strain>
    </source>
</reference>
<keyword evidence="2" id="KW-1133">Transmembrane helix</keyword>
<sequence length="456" mass="53133">MVDNTDIHKENQYNNKENNEQVTNKRALEEKENESQKNEVKIEVEEEKEKNNKELKEPISIKRLTNLIIERIRKLNRRNMKKQTDGDKKSWFEYLVNLILIASSIAIVAYMIYAIYITRKQSKVMPGADPRAIPSKLDFEIVQADCFGDIEYIGKGNILQAIIEKLMLIDHVIETKDKEFIANIVKNVSRNFILYGPSGTGKTLFVKKLAYEFARSLKKRNFIKQKGIRRKFDDIDKKPEFVQEYTSYPCEVEITFIDATSVLSKFVGESEKGLKKVFDWARNSQDNKYRIIFVDEIDTFMGGDRSDATEHGLSIRNLLLALLDGGNIDVKKSKVIFIGSTNRFDKIGPEYKRRFNGAYFFDLPDFNERKHLISEALKHIPNAQYKKEDLERFATLTNKKSQAYIMKVFSDLVCNMSIYKYTVKTEDIVALLRCKEEEYDATLRRNLPKSTFYRGL</sequence>
<evidence type="ECO:0000313" key="5">
    <source>
        <dbReference type="Proteomes" id="UP000030655"/>
    </source>
</evidence>